<dbReference type="PANTHER" id="PTHR12298:SF4">
    <property type="entry name" value="PROGRAMMED CELL DEATH PROTEIN 2"/>
    <property type="match status" value="1"/>
</dbReference>
<evidence type="ECO:0000313" key="8">
    <source>
        <dbReference type="RefSeq" id="XP_029653572.1"/>
    </source>
</evidence>
<dbReference type="Pfam" id="PF04194">
    <property type="entry name" value="PDCD2_C"/>
    <property type="match status" value="1"/>
</dbReference>
<dbReference type="InterPro" id="IPR007320">
    <property type="entry name" value="PDCD2_C"/>
</dbReference>
<dbReference type="GO" id="GO:0005634">
    <property type="term" value="C:nucleus"/>
    <property type="evidence" value="ECO:0007669"/>
    <property type="project" value="TreeGrafter"/>
</dbReference>
<evidence type="ECO:0000259" key="6">
    <source>
        <dbReference type="PROSITE" id="PS50865"/>
    </source>
</evidence>
<dbReference type="GO" id="GO:0005737">
    <property type="term" value="C:cytoplasm"/>
    <property type="evidence" value="ECO:0007669"/>
    <property type="project" value="InterPro"/>
</dbReference>
<gene>
    <name evidence="8" type="primary">LOC115226695</name>
</gene>
<name>A0A6P7TW75_9MOLL</name>
<dbReference type="Gene3D" id="6.10.140.2220">
    <property type="match status" value="1"/>
</dbReference>
<feature type="region of interest" description="Disordered" evidence="5">
    <location>
        <begin position="294"/>
        <end position="340"/>
    </location>
</feature>
<evidence type="ECO:0000256" key="2">
    <source>
        <dbReference type="ARBA" id="ARBA00022771"/>
    </source>
</evidence>
<keyword evidence="1" id="KW-0479">Metal-binding</keyword>
<reference evidence="8" key="1">
    <citation type="submission" date="2025-08" db="UniProtKB">
        <authorList>
            <consortium name="RefSeq"/>
        </authorList>
    </citation>
    <scope>IDENTIFICATION</scope>
</reference>
<evidence type="ECO:0000256" key="5">
    <source>
        <dbReference type="SAM" id="MobiDB-lite"/>
    </source>
</evidence>
<dbReference type="GO" id="GO:0008270">
    <property type="term" value="F:zinc ion binding"/>
    <property type="evidence" value="ECO:0007669"/>
    <property type="project" value="UniProtKB-KW"/>
</dbReference>
<dbReference type="RefSeq" id="XP_029653572.1">
    <property type="nucleotide sequence ID" value="XM_029797712.2"/>
</dbReference>
<organism evidence="7 8">
    <name type="scientific">Octopus sinensis</name>
    <name type="common">East Asian common octopus</name>
    <dbReference type="NCBI Taxonomy" id="2607531"/>
    <lineage>
        <taxon>Eukaryota</taxon>
        <taxon>Metazoa</taxon>
        <taxon>Spiralia</taxon>
        <taxon>Lophotrochozoa</taxon>
        <taxon>Mollusca</taxon>
        <taxon>Cephalopoda</taxon>
        <taxon>Coleoidea</taxon>
        <taxon>Octopodiformes</taxon>
        <taxon>Octopoda</taxon>
        <taxon>Incirrata</taxon>
        <taxon>Octopodidae</taxon>
        <taxon>Octopus</taxon>
    </lineage>
</organism>
<feature type="domain" description="MYND-type" evidence="6">
    <location>
        <begin position="227"/>
        <end position="264"/>
    </location>
</feature>
<evidence type="ECO:0000256" key="3">
    <source>
        <dbReference type="ARBA" id="ARBA00022833"/>
    </source>
</evidence>
<feature type="compositionally biased region" description="Acidic residues" evidence="5">
    <location>
        <begin position="294"/>
        <end position="310"/>
    </location>
</feature>
<feature type="region of interest" description="Disordered" evidence="5">
    <location>
        <begin position="183"/>
        <end position="205"/>
    </location>
</feature>
<keyword evidence="7" id="KW-1185">Reference proteome</keyword>
<sequence>MACAESEMCDIEDKREAKGAVNDLNQELDNQMDDDDGEDYENVVNLGFLEETDPRLLRSHMFPSKVGGWPAWLSLSPLPTPDQLRCRLCAGPCIFLLQAYAPINRLTRAFHRTLFLFVCRNGACNRRNSAENFRVFRAQLPRVNRFYSCEPPPLLTTRPTSSQSTVKLKDTIASANTCSTISIPNNEDEGDADGNVGGAAAEEEDDSIAVDLASDEAPCAVMYQSVCVVCGAAGPKRCGGCLNVTYCGKQHQAVDWQYGHRNVCKNRSSNTNTGGASRDQPGVLFKEYELVTETEELESDANDSSEEDENSGGVGVDGSSSNTALIKAGPGKDKKKGSGGHLKDLEAYARKETSDDKEFLKFRRRIRPDPEQVVRYHLGGNVLWVSSDNKPSEHSIPPCSSCGAQRIFEFQVMPQLLTHLGVDLLDDSLDWGTLAVYTCADSCDIGVKYVQEFLWKQDYSSKCS</sequence>
<evidence type="ECO:0000256" key="4">
    <source>
        <dbReference type="PROSITE-ProRule" id="PRU00134"/>
    </source>
</evidence>
<dbReference type="Pfam" id="PF01753">
    <property type="entry name" value="zf-MYND"/>
    <property type="match status" value="1"/>
</dbReference>
<evidence type="ECO:0000313" key="7">
    <source>
        <dbReference type="Proteomes" id="UP000515154"/>
    </source>
</evidence>
<proteinExistence type="predicted"/>
<protein>
    <submittedName>
        <fullName evidence="8">Programmed cell death protein 2</fullName>
    </submittedName>
</protein>
<dbReference type="PROSITE" id="PS01360">
    <property type="entry name" value="ZF_MYND_1"/>
    <property type="match status" value="1"/>
</dbReference>
<evidence type="ECO:0000256" key="1">
    <source>
        <dbReference type="ARBA" id="ARBA00022723"/>
    </source>
</evidence>
<dbReference type="SUPFAM" id="SSF144232">
    <property type="entry name" value="HIT/MYND zinc finger-like"/>
    <property type="match status" value="1"/>
</dbReference>
<dbReference type="InterPro" id="IPR002893">
    <property type="entry name" value="Znf_MYND"/>
</dbReference>
<accession>A0A6P7TW75</accession>
<dbReference type="Proteomes" id="UP000515154">
    <property type="component" value="Linkage group LG30"/>
</dbReference>
<dbReference type="PROSITE" id="PS50865">
    <property type="entry name" value="ZF_MYND_2"/>
    <property type="match status" value="1"/>
</dbReference>
<keyword evidence="2 4" id="KW-0863">Zinc-finger</keyword>
<dbReference type="KEGG" id="osn:115226695"/>
<dbReference type="AlphaFoldDB" id="A0A6P7TW75"/>
<dbReference type="PANTHER" id="PTHR12298">
    <property type="entry name" value="PCDC2 PROGRAMMED CELL DEATH PROTEIN 2 -RELATED"/>
    <property type="match status" value="1"/>
</dbReference>
<keyword evidence="3" id="KW-0862">Zinc</keyword>